<dbReference type="PANTHER" id="PTHR12428:SF65">
    <property type="entry name" value="CYTOCHROME C OXIDASE ASSEMBLY PROTEIN COX18, MITOCHONDRIAL"/>
    <property type="match status" value="1"/>
</dbReference>
<dbReference type="OrthoDB" id="9780552at2"/>
<evidence type="ECO:0000313" key="17">
    <source>
        <dbReference type="Proteomes" id="UP000326711"/>
    </source>
</evidence>
<name>A0A5J6Z3D3_9CORY</name>
<accession>A0A5J6Z3D3</accession>
<dbReference type="NCBIfam" id="TIGR03592">
    <property type="entry name" value="yidC_oxa1_cterm"/>
    <property type="match status" value="1"/>
</dbReference>
<keyword evidence="4 12" id="KW-0812">Transmembrane</keyword>
<comment type="subcellular location">
    <subcellularLocation>
        <location evidence="1 12">Membrane</location>
        <topology evidence="1 12">Multi-pass membrane protein</topology>
    </subcellularLocation>
</comment>
<dbReference type="AlphaFoldDB" id="A0A5J6Z3D3"/>
<evidence type="ECO:0000256" key="3">
    <source>
        <dbReference type="ARBA" id="ARBA00015325"/>
    </source>
</evidence>
<dbReference type="GO" id="GO:0051205">
    <property type="term" value="P:protein insertion into membrane"/>
    <property type="evidence" value="ECO:0007669"/>
    <property type="project" value="TreeGrafter"/>
</dbReference>
<gene>
    <name evidence="16" type="primary">misCB</name>
    <name evidence="16" type="ORF">CUROG_00835</name>
</gene>
<dbReference type="Proteomes" id="UP000326711">
    <property type="component" value="Chromosome"/>
</dbReference>
<evidence type="ECO:0000313" key="16">
    <source>
        <dbReference type="EMBL" id="QFQ01568.1"/>
    </source>
</evidence>
<protein>
    <recommendedName>
        <fullName evidence="3">Membrane protein insertase YidC</fullName>
    </recommendedName>
    <alternativeName>
        <fullName evidence="11">Foldase YidC</fullName>
    </alternativeName>
    <alternativeName>
        <fullName evidence="10">Membrane integrase YidC</fullName>
    </alternativeName>
    <alternativeName>
        <fullName evidence="9">Membrane protein YidC</fullName>
    </alternativeName>
</protein>
<dbReference type="GO" id="GO:0016020">
    <property type="term" value="C:membrane"/>
    <property type="evidence" value="ECO:0007669"/>
    <property type="project" value="UniProtKB-SubCell"/>
</dbReference>
<feature type="region of interest" description="Disordered" evidence="13">
    <location>
        <begin position="329"/>
        <end position="377"/>
    </location>
</feature>
<dbReference type="InterPro" id="IPR001708">
    <property type="entry name" value="YidC/ALB3/OXA1/COX18"/>
</dbReference>
<dbReference type="PANTHER" id="PTHR12428">
    <property type="entry name" value="OXA1"/>
    <property type="match status" value="1"/>
</dbReference>
<dbReference type="KEGG" id="cuo:CUROG_00835"/>
<evidence type="ECO:0000259" key="15">
    <source>
        <dbReference type="Pfam" id="PF02096"/>
    </source>
</evidence>
<evidence type="ECO:0000256" key="8">
    <source>
        <dbReference type="ARBA" id="ARBA00026028"/>
    </source>
</evidence>
<feature type="transmembrane region" description="Helical" evidence="14">
    <location>
        <begin position="282"/>
        <end position="302"/>
    </location>
</feature>
<feature type="domain" description="Membrane insertase YidC/Oxa/ALB C-terminal" evidence="15">
    <location>
        <begin position="68"/>
        <end position="306"/>
    </location>
</feature>
<evidence type="ECO:0000256" key="4">
    <source>
        <dbReference type="ARBA" id="ARBA00022692"/>
    </source>
</evidence>
<dbReference type="GO" id="GO:0032977">
    <property type="term" value="F:membrane insertase activity"/>
    <property type="evidence" value="ECO:0007669"/>
    <property type="project" value="InterPro"/>
</dbReference>
<keyword evidence="6 14" id="KW-0472">Membrane</keyword>
<evidence type="ECO:0000256" key="9">
    <source>
        <dbReference type="ARBA" id="ARBA00031538"/>
    </source>
</evidence>
<evidence type="ECO:0000256" key="6">
    <source>
        <dbReference type="ARBA" id="ARBA00023136"/>
    </source>
</evidence>
<evidence type="ECO:0000256" key="7">
    <source>
        <dbReference type="ARBA" id="ARBA00025034"/>
    </source>
</evidence>
<reference evidence="17" key="1">
    <citation type="submission" date="2019-10" db="EMBL/GenBank/DDBJ databases">
        <title>Complete genome sequence of Corynebacterium urogenitalis DSM 108747, isolated from the genital tract of a cow.</title>
        <authorList>
            <person name="Ruckert C."/>
            <person name="Ballas P."/>
            <person name="Wagener K."/>
            <person name="Drillich M."/>
            <person name="Kaempfer P."/>
            <person name="Busse H.-J."/>
            <person name="Ehling-Schulz M."/>
        </authorList>
    </citation>
    <scope>NUCLEOTIDE SEQUENCE [LARGE SCALE GENOMIC DNA]</scope>
    <source>
        <strain evidence="17">LMM 1652</strain>
    </source>
</reference>
<feature type="transmembrane region" description="Helical" evidence="14">
    <location>
        <begin position="253"/>
        <end position="276"/>
    </location>
</feature>
<evidence type="ECO:0000256" key="11">
    <source>
        <dbReference type="ARBA" id="ARBA00033342"/>
    </source>
</evidence>
<evidence type="ECO:0000256" key="1">
    <source>
        <dbReference type="ARBA" id="ARBA00004141"/>
    </source>
</evidence>
<comment type="similarity">
    <text evidence="2">Belongs to the OXA1/ALB3/YidC family. Type 1 subfamily.</text>
</comment>
<feature type="transmembrane region" description="Helical" evidence="14">
    <location>
        <begin position="141"/>
        <end position="159"/>
    </location>
</feature>
<evidence type="ECO:0000256" key="10">
    <source>
        <dbReference type="ARBA" id="ARBA00033245"/>
    </source>
</evidence>
<comment type="function">
    <text evidence="7">Required for the insertion and/or proper folding and/or complex formation of integral membrane proteins into the membrane. Involved in integration of membrane proteins that insert both dependently and independently of the Sec translocase complex, as well as at least some lipoproteins. Aids folding of multispanning membrane proteins.</text>
</comment>
<evidence type="ECO:0000256" key="2">
    <source>
        <dbReference type="ARBA" id="ARBA00010527"/>
    </source>
</evidence>
<feature type="transmembrane region" description="Helical" evidence="14">
    <location>
        <begin position="67"/>
        <end position="88"/>
    </location>
</feature>
<sequence length="377" mass="43114">MAHRERRNEADAAIATMPVVISPLRWLRAPPLSILNLMIIVEYPVALVLKAWHLLFHNVFGMDASQAWLFCIPLLVLTVRALLLPVAYRQYHSTRVLANLRPHLREITNEYKDKKDRQSQREARLKRLELQKNAEYKMRDGCLPMLIQIPIFIGLYRLLLHISNPAEGLTSTHAGRGPLSSADIDAFLEARFFHVPLPAYYAMDDAQRAFLNITQPEILRVALPLIIFASICTTANFAYSIRRSMRTMDYSQAISHFFMRLLFLMAPLVMLFPWIFGLAGPAPLAILIYWVCNNLWTAVQAVSIQRYLDKKMPYTEAFREDWAAQKQAYKSRKGPGKHAAQRGKKHSGQNVAEFVASPTREHADKQARSSGPRHAKK</sequence>
<dbReference type="InterPro" id="IPR028055">
    <property type="entry name" value="YidC/Oxa/ALB_C"/>
</dbReference>
<feature type="transmembrane region" description="Helical" evidence="14">
    <location>
        <begin position="221"/>
        <end position="241"/>
    </location>
</feature>
<dbReference type="Pfam" id="PF02096">
    <property type="entry name" value="60KD_IMP"/>
    <property type="match status" value="1"/>
</dbReference>
<feature type="compositionally biased region" description="Basic residues" evidence="13">
    <location>
        <begin position="329"/>
        <end position="347"/>
    </location>
</feature>
<evidence type="ECO:0000256" key="5">
    <source>
        <dbReference type="ARBA" id="ARBA00022989"/>
    </source>
</evidence>
<feature type="transmembrane region" description="Helical" evidence="14">
    <location>
        <begin position="34"/>
        <end position="55"/>
    </location>
</feature>
<keyword evidence="17" id="KW-1185">Reference proteome</keyword>
<proteinExistence type="inferred from homology"/>
<dbReference type="EMBL" id="CP045032">
    <property type="protein sequence ID" value="QFQ01568.1"/>
    <property type="molecule type" value="Genomic_DNA"/>
</dbReference>
<comment type="subunit">
    <text evidence="8">Interacts with the Sec translocase complex via SecD. Specifically interacts with transmembrane segments of nascent integral membrane proteins during membrane integration.</text>
</comment>
<evidence type="ECO:0000256" key="12">
    <source>
        <dbReference type="RuleBase" id="RU003945"/>
    </source>
</evidence>
<keyword evidence="5 14" id="KW-1133">Transmembrane helix</keyword>
<organism evidence="16 17">
    <name type="scientific">Corynebacterium urogenitale</name>
    <dbReference type="NCBI Taxonomy" id="2487892"/>
    <lineage>
        <taxon>Bacteria</taxon>
        <taxon>Bacillati</taxon>
        <taxon>Actinomycetota</taxon>
        <taxon>Actinomycetes</taxon>
        <taxon>Mycobacteriales</taxon>
        <taxon>Corynebacteriaceae</taxon>
        <taxon>Corynebacterium</taxon>
    </lineage>
</organism>
<evidence type="ECO:0000256" key="13">
    <source>
        <dbReference type="SAM" id="MobiDB-lite"/>
    </source>
</evidence>
<evidence type="ECO:0000256" key="14">
    <source>
        <dbReference type="SAM" id="Phobius"/>
    </source>
</evidence>